<sequence>MLLADSAGYKADPFLVFKIKPPKNSERTPLISTDLGANSRTSCKSDRAHESPTGVCQPANLA</sequence>
<feature type="region of interest" description="Disordered" evidence="1">
    <location>
        <begin position="23"/>
        <end position="62"/>
    </location>
</feature>
<proteinExistence type="predicted"/>
<organism evidence="2">
    <name type="scientific">Phytophthora nicotianae</name>
    <name type="common">Potato buckeye rot agent</name>
    <name type="synonym">Phytophthora parasitica</name>
    <dbReference type="NCBI Taxonomy" id="4792"/>
    <lineage>
        <taxon>Eukaryota</taxon>
        <taxon>Sar</taxon>
        <taxon>Stramenopiles</taxon>
        <taxon>Oomycota</taxon>
        <taxon>Peronosporomycetes</taxon>
        <taxon>Peronosporales</taxon>
        <taxon>Peronosporaceae</taxon>
        <taxon>Phytophthora</taxon>
    </lineage>
</organism>
<protein>
    <submittedName>
        <fullName evidence="2">Uncharacterized protein</fullName>
    </submittedName>
</protein>
<dbReference type="AlphaFoldDB" id="W2KFB4"/>
<dbReference type="VEuPathDB" id="FungiDB:PPTG_21539"/>
<accession>W2KFB4</accession>
<reference evidence="2" key="1">
    <citation type="submission" date="2013-11" db="EMBL/GenBank/DDBJ databases">
        <title>The Genome Sequence of Phytophthora parasitica CHvinca01.</title>
        <authorList>
            <consortium name="The Broad Institute Genomics Platform"/>
            <person name="Russ C."/>
            <person name="Tyler B."/>
            <person name="Panabieres F."/>
            <person name="Shan W."/>
            <person name="Tripathy S."/>
            <person name="Grunwald N."/>
            <person name="Machado M."/>
            <person name="Johnson C.S."/>
            <person name="Arredondo F."/>
            <person name="Hong C."/>
            <person name="Coffey M."/>
            <person name="Young S.K."/>
            <person name="Zeng Q."/>
            <person name="Gargeya S."/>
            <person name="Fitzgerald M."/>
            <person name="Abouelleil A."/>
            <person name="Alvarado L."/>
            <person name="Chapman S.B."/>
            <person name="Gainer-Dewar J."/>
            <person name="Goldberg J."/>
            <person name="Griggs A."/>
            <person name="Gujja S."/>
            <person name="Hansen M."/>
            <person name="Howarth C."/>
            <person name="Imamovic A."/>
            <person name="Ireland A."/>
            <person name="Larimer J."/>
            <person name="McCowan C."/>
            <person name="Murphy C."/>
            <person name="Pearson M."/>
            <person name="Poon T.W."/>
            <person name="Priest M."/>
            <person name="Roberts A."/>
            <person name="Saif S."/>
            <person name="Shea T."/>
            <person name="Sykes S."/>
            <person name="Wortman J."/>
            <person name="Nusbaum C."/>
            <person name="Birren B."/>
        </authorList>
    </citation>
    <scope>NUCLEOTIDE SEQUENCE [LARGE SCALE GENOMIC DNA]</scope>
    <source>
        <strain evidence="2">CHvinca01</strain>
    </source>
</reference>
<gene>
    <name evidence="2" type="ORF">L917_16728</name>
</gene>
<name>W2KFB4_PHYNI</name>
<evidence type="ECO:0000313" key="2">
    <source>
        <dbReference type="EMBL" id="ETL83299.1"/>
    </source>
</evidence>
<evidence type="ECO:0000256" key="1">
    <source>
        <dbReference type="SAM" id="MobiDB-lite"/>
    </source>
</evidence>
<dbReference type="EMBL" id="KI682068">
    <property type="protein sequence ID" value="ETL83299.1"/>
    <property type="molecule type" value="Genomic_DNA"/>
</dbReference>
<dbReference type="Proteomes" id="UP000054423">
    <property type="component" value="Unassembled WGS sequence"/>
</dbReference>